<dbReference type="AlphaFoldDB" id="F2PNI8"/>
<dbReference type="EMBL" id="DS995727">
    <property type="protein sequence ID" value="EGE03456.1"/>
    <property type="molecule type" value="Genomic_DNA"/>
</dbReference>
<dbReference type="HOGENOM" id="CLU_2470671_0_0_1"/>
<dbReference type="Proteomes" id="UP000009169">
    <property type="component" value="Unassembled WGS sequence"/>
</dbReference>
<proteinExistence type="predicted"/>
<name>F2PNI8_TRIEC</name>
<sequence>MASYQVSRPTLEENKRRYRTALQCIENQITDTEFLSASNDLLNSIDEVISRLKSLKILLICEREKGVELVQEMKRSYDSINRIKTLIG</sequence>
<evidence type="ECO:0000313" key="2">
    <source>
        <dbReference type="Proteomes" id="UP000009169"/>
    </source>
</evidence>
<organism evidence="1 2">
    <name type="scientific">Trichophyton equinum (strain ATCC MYA-4606 / CBS 127.97)</name>
    <name type="common">Horse ringworm fungus</name>
    <dbReference type="NCBI Taxonomy" id="559882"/>
    <lineage>
        <taxon>Eukaryota</taxon>
        <taxon>Fungi</taxon>
        <taxon>Dikarya</taxon>
        <taxon>Ascomycota</taxon>
        <taxon>Pezizomycotina</taxon>
        <taxon>Eurotiomycetes</taxon>
        <taxon>Eurotiomycetidae</taxon>
        <taxon>Onygenales</taxon>
        <taxon>Arthrodermataceae</taxon>
        <taxon>Trichophyton</taxon>
    </lineage>
</organism>
<reference evidence="2" key="1">
    <citation type="journal article" date="2012" name="MBio">
        <title>Comparative genome analysis of Trichophyton rubrum and related dermatophytes reveals candidate genes involved in infection.</title>
        <authorList>
            <person name="Martinez D.A."/>
            <person name="Oliver B.G."/>
            <person name="Graeser Y."/>
            <person name="Goldberg J.M."/>
            <person name="Li W."/>
            <person name="Martinez-Rossi N.M."/>
            <person name="Monod M."/>
            <person name="Shelest E."/>
            <person name="Barton R.C."/>
            <person name="Birch E."/>
            <person name="Brakhage A.A."/>
            <person name="Chen Z."/>
            <person name="Gurr S.J."/>
            <person name="Heiman D."/>
            <person name="Heitman J."/>
            <person name="Kosti I."/>
            <person name="Rossi A."/>
            <person name="Saif S."/>
            <person name="Samalova M."/>
            <person name="Saunders C.W."/>
            <person name="Shea T."/>
            <person name="Summerbell R.C."/>
            <person name="Xu J."/>
            <person name="Young S."/>
            <person name="Zeng Q."/>
            <person name="Birren B.W."/>
            <person name="Cuomo C.A."/>
            <person name="White T.C."/>
        </authorList>
    </citation>
    <scope>NUCLEOTIDE SEQUENCE [LARGE SCALE GENOMIC DNA]</scope>
    <source>
        <strain evidence="2">ATCC MYA-4606 / CBS 127.97</strain>
    </source>
</reference>
<evidence type="ECO:0000313" key="1">
    <source>
        <dbReference type="EMBL" id="EGE03456.1"/>
    </source>
</evidence>
<gene>
    <name evidence="1" type="ORF">TEQG_08635</name>
</gene>
<dbReference type="VEuPathDB" id="FungiDB:TEQG_08635"/>
<keyword evidence="2" id="KW-1185">Reference proteome</keyword>
<protein>
    <submittedName>
        <fullName evidence="1">Uncharacterized protein</fullName>
    </submittedName>
</protein>
<accession>F2PNI8</accession>